<dbReference type="EMBL" id="WNCL01000018">
    <property type="protein sequence ID" value="MTU43404.1"/>
    <property type="molecule type" value="Genomic_DNA"/>
</dbReference>
<gene>
    <name evidence="7" type="ORF">GMD42_07175</name>
</gene>
<keyword evidence="5" id="KW-1133">Transmembrane helix</keyword>
<evidence type="ECO:0000313" key="8">
    <source>
        <dbReference type="Proteomes" id="UP000462362"/>
    </source>
</evidence>
<keyword evidence="6" id="KW-0472">Membrane</keyword>
<dbReference type="GeneID" id="43348099"/>
<dbReference type="Pfam" id="PF03601">
    <property type="entry name" value="Cons_hypoth698"/>
    <property type="match status" value="1"/>
</dbReference>
<dbReference type="GO" id="GO:0005886">
    <property type="term" value="C:plasma membrane"/>
    <property type="evidence" value="ECO:0007669"/>
    <property type="project" value="UniProtKB-SubCell"/>
</dbReference>
<evidence type="ECO:0000256" key="6">
    <source>
        <dbReference type="ARBA" id="ARBA00023136"/>
    </source>
</evidence>
<accession>A0A6I3S9R1</accession>
<evidence type="ECO:0000256" key="1">
    <source>
        <dbReference type="ARBA" id="ARBA00004651"/>
    </source>
</evidence>
<reference evidence="7 8" key="1">
    <citation type="journal article" date="2019" name="Nat. Med.">
        <title>A library of human gut bacterial isolates paired with longitudinal multiomics data enables mechanistic microbiome research.</title>
        <authorList>
            <person name="Poyet M."/>
            <person name="Groussin M."/>
            <person name="Gibbons S.M."/>
            <person name="Avila-Pacheco J."/>
            <person name="Jiang X."/>
            <person name="Kearney S.M."/>
            <person name="Perrotta A.R."/>
            <person name="Berdy B."/>
            <person name="Zhao S."/>
            <person name="Lieberman T.D."/>
            <person name="Swanson P.K."/>
            <person name="Smith M."/>
            <person name="Roesemann S."/>
            <person name="Alexander J.E."/>
            <person name="Rich S.A."/>
            <person name="Livny J."/>
            <person name="Vlamakis H."/>
            <person name="Clish C."/>
            <person name="Bullock K."/>
            <person name="Deik A."/>
            <person name="Scott J."/>
            <person name="Pierce K.A."/>
            <person name="Xavier R.J."/>
            <person name="Alm E.J."/>
        </authorList>
    </citation>
    <scope>NUCLEOTIDE SEQUENCE [LARGE SCALE GENOMIC DNA]</scope>
    <source>
        <strain evidence="7 8">BIOML-A2</strain>
    </source>
</reference>
<dbReference type="PANTHER" id="PTHR30106:SF2">
    <property type="entry name" value="UPF0324 INNER MEMBRANE PROTEIN YEIH"/>
    <property type="match status" value="1"/>
</dbReference>
<evidence type="ECO:0000313" key="7">
    <source>
        <dbReference type="EMBL" id="MTU43404.1"/>
    </source>
</evidence>
<name>A0A6I3S9R1_9BURK</name>
<keyword evidence="4" id="KW-0812">Transmembrane</keyword>
<dbReference type="Proteomes" id="UP000462362">
    <property type="component" value="Unassembled WGS sequence"/>
</dbReference>
<organism evidence="7 8">
    <name type="scientific">Parasutterella excrementihominis</name>
    <dbReference type="NCBI Taxonomy" id="487175"/>
    <lineage>
        <taxon>Bacteria</taxon>
        <taxon>Pseudomonadati</taxon>
        <taxon>Pseudomonadota</taxon>
        <taxon>Betaproteobacteria</taxon>
        <taxon>Burkholderiales</taxon>
        <taxon>Sutterellaceae</taxon>
        <taxon>Parasutterella</taxon>
    </lineage>
</organism>
<proteinExistence type="inferred from homology"/>
<comment type="subcellular location">
    <subcellularLocation>
        <location evidence="1">Cell membrane</location>
        <topology evidence="1">Multi-pass membrane protein</topology>
    </subcellularLocation>
</comment>
<protein>
    <submittedName>
        <fullName evidence="7">Putative sulfate exporter family transporter</fullName>
    </submittedName>
</protein>
<comment type="similarity">
    <text evidence="2">Belongs to the UPF0324 family.</text>
</comment>
<evidence type="ECO:0000256" key="4">
    <source>
        <dbReference type="ARBA" id="ARBA00022692"/>
    </source>
</evidence>
<keyword evidence="3" id="KW-1003">Cell membrane</keyword>
<sequence>MTTEKVSLKHWLETRWRGTLMAVIIGAASLFVSEHYGGPAVLFALLIGMAFHFLSEDRRTLAGIHFCSTTVLRWGVGLLGAKITASQLGLLSPALLAMIIGGVFATLLFGAFITRFSKWPLTEGTLAAASTAICGASAAIALAATFNHKQLREQALLAIVVTVTALSTLAMVLYPFISGWCGFDHIDAGIFLGGTIHDVAQVVGAGAMIGPDALEIASLTKMIRVALLIPILIIFMFVFSSKAHRTEEEKAKPWYKNIPMFLLGFIALAALNCTGIIPTNVSNTLGEISRLFILISISALGLKTSLGKLKEVGWTPIVLMSIDTVFLLLWVIIGIFLIRG</sequence>
<dbReference type="PANTHER" id="PTHR30106">
    <property type="entry name" value="INNER MEMBRANE PROTEIN YEIH-RELATED"/>
    <property type="match status" value="1"/>
</dbReference>
<evidence type="ECO:0000256" key="5">
    <source>
        <dbReference type="ARBA" id="ARBA00022989"/>
    </source>
</evidence>
<dbReference type="AlphaFoldDB" id="A0A6I3S9R1"/>
<dbReference type="RefSeq" id="WP_008810596.1">
    <property type="nucleotide sequence ID" value="NZ_CAJUON010000003.1"/>
</dbReference>
<evidence type="ECO:0000256" key="2">
    <source>
        <dbReference type="ARBA" id="ARBA00007977"/>
    </source>
</evidence>
<evidence type="ECO:0000256" key="3">
    <source>
        <dbReference type="ARBA" id="ARBA00022475"/>
    </source>
</evidence>
<comment type="caution">
    <text evidence="7">The sequence shown here is derived from an EMBL/GenBank/DDBJ whole genome shotgun (WGS) entry which is preliminary data.</text>
</comment>
<dbReference type="InterPro" id="IPR018383">
    <property type="entry name" value="UPF0324_pro"/>
</dbReference>